<dbReference type="RefSeq" id="WP_281762855.1">
    <property type="nucleotide sequence ID" value="NZ_AP026709.1"/>
</dbReference>
<evidence type="ECO:0000259" key="1">
    <source>
        <dbReference type="Pfam" id="PF00669"/>
    </source>
</evidence>
<gene>
    <name evidence="2" type="ORF">SYK_13460</name>
</gene>
<protein>
    <recommendedName>
        <fullName evidence="1">Flagellin N-terminal domain-containing protein</fullName>
    </recommendedName>
</protein>
<reference evidence="2 3" key="1">
    <citation type="submission" date="2022-08" db="EMBL/GenBank/DDBJ databases">
        <title>Genome Sequence of the sulphate-reducing bacterium, Pseudodesulfovibrio sp. SYK.</title>
        <authorList>
            <person name="Kondo R."/>
            <person name="Kataoka T."/>
        </authorList>
    </citation>
    <scope>NUCLEOTIDE SEQUENCE [LARGE SCALE GENOMIC DNA]</scope>
    <source>
        <strain evidence="2 3">SYK</strain>
    </source>
</reference>
<dbReference type="NCBIfam" id="TIGR02550">
    <property type="entry name" value="flagell_flgL"/>
    <property type="match status" value="1"/>
</dbReference>
<name>A0ABM8AZM6_9BACT</name>
<dbReference type="PANTHER" id="PTHR42792:SF1">
    <property type="entry name" value="FLAGELLAR HOOK-ASSOCIATED PROTEIN 3"/>
    <property type="match status" value="1"/>
</dbReference>
<keyword evidence="3" id="KW-1185">Reference proteome</keyword>
<dbReference type="InterPro" id="IPR001029">
    <property type="entry name" value="Flagellin_N"/>
</dbReference>
<dbReference type="Pfam" id="PF00669">
    <property type="entry name" value="Flagellin_N"/>
    <property type="match status" value="1"/>
</dbReference>
<evidence type="ECO:0000313" key="2">
    <source>
        <dbReference type="EMBL" id="BDQ36986.1"/>
    </source>
</evidence>
<accession>A0ABM8AZM6</accession>
<dbReference type="Gene3D" id="1.20.1330.10">
    <property type="entry name" value="f41 fragment of flagellin, N-terminal domain"/>
    <property type="match status" value="2"/>
</dbReference>
<organism evidence="2 3">
    <name type="scientific">Pseudodesulfovibrio nedwellii</name>
    <dbReference type="NCBI Taxonomy" id="2973072"/>
    <lineage>
        <taxon>Bacteria</taxon>
        <taxon>Pseudomonadati</taxon>
        <taxon>Thermodesulfobacteriota</taxon>
        <taxon>Desulfovibrionia</taxon>
        <taxon>Desulfovibrionales</taxon>
        <taxon>Desulfovibrionaceae</taxon>
    </lineage>
</organism>
<dbReference type="PANTHER" id="PTHR42792">
    <property type="entry name" value="FLAGELLIN"/>
    <property type="match status" value="1"/>
</dbReference>
<dbReference type="SUPFAM" id="SSF64518">
    <property type="entry name" value="Phase 1 flagellin"/>
    <property type="match status" value="1"/>
</dbReference>
<proteinExistence type="predicted"/>
<feature type="domain" description="Flagellin N-terminal" evidence="1">
    <location>
        <begin position="3"/>
        <end position="137"/>
    </location>
</feature>
<dbReference type="EMBL" id="AP026709">
    <property type="protein sequence ID" value="BDQ36986.1"/>
    <property type="molecule type" value="Genomic_DNA"/>
</dbReference>
<evidence type="ECO:0000313" key="3">
    <source>
        <dbReference type="Proteomes" id="UP001317742"/>
    </source>
</evidence>
<dbReference type="InterPro" id="IPR001492">
    <property type="entry name" value="Flagellin"/>
</dbReference>
<dbReference type="InterPro" id="IPR013384">
    <property type="entry name" value="Flagell_FlgL"/>
</dbReference>
<sequence length="397" mass="42767">MRISTSQIFSQSLNQMNTALNDVAELNMMESTQKKINRPSDDPAGIANIMNLNAYDQSLSGYMDNCGTATDSLDLADQALMQVSENIIAAMELAEQGSTETYTDEQLQMMALEMESYLDSILAISNTQMGADSLFAGDDLGNNAYEMGLGVTLPNDSLNDANFASMTGEIDSTVHVQFSEPGVIGTDEIDYQYSTDNGQTWTTATLAAGDTTIDVGTAQIEFTTGTPVTAADGNGNGTEFYLREAAHYTGSDTAMSVAISENTNVDMTTVGSTVFGGVDPTTNMPYTEPNLFETLSDCIVYMETGNQDAVAACLDDLRDAHENVETGSANVGARENKISYTEQSLGLIREVTTNSISREEDANATQLIVELEQANYVYEAVLRSTADIMKMSILNYI</sequence>
<dbReference type="Proteomes" id="UP001317742">
    <property type="component" value="Chromosome"/>
</dbReference>